<dbReference type="Gene3D" id="3.30.565.10">
    <property type="entry name" value="Histidine kinase-like ATPase, C-terminal domain"/>
    <property type="match status" value="1"/>
</dbReference>
<dbReference type="RefSeq" id="WP_154526978.1">
    <property type="nucleotide sequence ID" value="NZ_VULZ01000015.1"/>
</dbReference>
<keyword evidence="3" id="KW-0597">Phosphoprotein</keyword>
<evidence type="ECO:0000256" key="3">
    <source>
        <dbReference type="ARBA" id="ARBA00022553"/>
    </source>
</evidence>
<feature type="domain" description="Signal transduction histidine kinase internal region" evidence="14">
    <location>
        <begin position="397"/>
        <end position="471"/>
    </location>
</feature>
<dbReference type="PANTHER" id="PTHR34220:SF11">
    <property type="entry name" value="SENSOR PROTEIN KINASE HPTS"/>
    <property type="match status" value="1"/>
</dbReference>
<evidence type="ECO:0000256" key="1">
    <source>
        <dbReference type="ARBA" id="ARBA00004651"/>
    </source>
</evidence>
<keyword evidence="6" id="KW-0547">Nucleotide-binding</keyword>
<evidence type="ECO:0000259" key="14">
    <source>
        <dbReference type="Pfam" id="PF06580"/>
    </source>
</evidence>
<dbReference type="SUPFAM" id="SSF55874">
    <property type="entry name" value="ATPase domain of HSP90 chaperone/DNA topoisomerase II/histidine kinase"/>
    <property type="match status" value="1"/>
</dbReference>
<evidence type="ECO:0000256" key="8">
    <source>
        <dbReference type="ARBA" id="ARBA00022840"/>
    </source>
</evidence>
<evidence type="ECO:0000256" key="4">
    <source>
        <dbReference type="ARBA" id="ARBA00022679"/>
    </source>
</evidence>
<dbReference type="GO" id="GO:0005886">
    <property type="term" value="C:plasma membrane"/>
    <property type="evidence" value="ECO:0007669"/>
    <property type="project" value="UniProtKB-SubCell"/>
</dbReference>
<proteinExistence type="predicted"/>
<evidence type="ECO:0000256" key="6">
    <source>
        <dbReference type="ARBA" id="ARBA00022741"/>
    </source>
</evidence>
<evidence type="ECO:0000256" key="9">
    <source>
        <dbReference type="ARBA" id="ARBA00022989"/>
    </source>
</evidence>
<sequence>MKDQMASFRRTVCKSFSSYHSKILLSLLFCGLIPLVGTSFLLIHTIRSGKEQILDAVYQSDTQLTMEIDNRIGQIQSVIDSVQYSMYAISQTPADMQEKTEVSSVRNTLSLYQSTFNLLHIFAFLPSENMISNEGIYFLPLDELDRFGISSSTPTSSTFWFYQKHIPLPYVLNIDKKDYHSIGAGYILRDQVSKDIQYAFLVYMNPDELSSILSGSFSDVRIQSFIMTPAGQITASSVSASDGQMADSSIIASLQETSGSSVRVRMNSGTITRISPLSNGWFHVTTIRSSYVNENLKATLFSISLILFLTVASILLVSAFLSQSLTSRVSLLSKAMREYNPAVGLSKKTQTALGFRKPSGMLDEIDELSHTFLRMDDSIQSSLASIMELSLSGERLRYKLLLAQINPHFLYNILGTIQVCIHTGKPGIADQMIAELSQFYRLALRRSTEMIRIRDELEIARLYLELEKACHNGQLTWQFHLEDGIENYYICKFTLQPFLENCIHYGYSEADKCVSITLSAVYLDDKVQITIQDAGSGMSKEKLQQLRAVIESRSVDYSKNFGIGSVSWRISSPSYGNGTLKIDSAPGEGTIVTITIDQIEEYSE</sequence>
<dbReference type="InterPro" id="IPR036890">
    <property type="entry name" value="HATPase_C_sf"/>
</dbReference>
<gene>
    <name evidence="15" type="ORF">FYJ35_12225</name>
</gene>
<dbReference type="PANTHER" id="PTHR34220">
    <property type="entry name" value="SENSOR HISTIDINE KINASE YPDA"/>
    <property type="match status" value="1"/>
</dbReference>
<evidence type="ECO:0000256" key="5">
    <source>
        <dbReference type="ARBA" id="ARBA00022692"/>
    </source>
</evidence>
<name>A0A6L5X8M4_9FIRM</name>
<dbReference type="InterPro" id="IPR050640">
    <property type="entry name" value="Bact_2-comp_sensor_kinase"/>
</dbReference>
<feature type="transmembrane region" description="Helical" evidence="12">
    <location>
        <begin position="298"/>
        <end position="321"/>
    </location>
</feature>
<reference evidence="15 16" key="1">
    <citation type="submission" date="2019-08" db="EMBL/GenBank/DDBJ databases">
        <title>In-depth cultivation of the pig gut microbiome towards novel bacterial diversity and tailored functional studies.</title>
        <authorList>
            <person name="Wylensek D."/>
            <person name="Hitch T.C.A."/>
            <person name="Clavel T."/>
        </authorList>
    </citation>
    <scope>NUCLEOTIDE SEQUENCE [LARGE SCALE GENOMIC DNA]</scope>
    <source>
        <strain evidence="15 16">Oil+RF-744-WCA-WT-11</strain>
    </source>
</reference>
<keyword evidence="11 12" id="KW-0472">Membrane</keyword>
<keyword evidence="7 15" id="KW-0418">Kinase</keyword>
<feature type="transmembrane region" description="Helical" evidence="12">
    <location>
        <begin position="23"/>
        <end position="43"/>
    </location>
</feature>
<dbReference type="Pfam" id="PF02518">
    <property type="entry name" value="HATPase_c"/>
    <property type="match status" value="1"/>
</dbReference>
<feature type="domain" description="Histidine kinase/HSP90-like ATPase" evidence="13">
    <location>
        <begin position="495"/>
        <end position="597"/>
    </location>
</feature>
<protein>
    <submittedName>
        <fullName evidence="15">Sensor histidine kinase</fullName>
    </submittedName>
</protein>
<accession>A0A6L5X8M4</accession>
<dbReference type="InterPro" id="IPR003594">
    <property type="entry name" value="HATPase_dom"/>
</dbReference>
<keyword evidence="5 12" id="KW-0812">Transmembrane</keyword>
<dbReference type="Gene3D" id="6.10.340.10">
    <property type="match status" value="1"/>
</dbReference>
<dbReference type="AlphaFoldDB" id="A0A6L5X8M4"/>
<evidence type="ECO:0000256" key="10">
    <source>
        <dbReference type="ARBA" id="ARBA00023012"/>
    </source>
</evidence>
<evidence type="ECO:0000256" key="2">
    <source>
        <dbReference type="ARBA" id="ARBA00022475"/>
    </source>
</evidence>
<keyword evidence="4" id="KW-0808">Transferase</keyword>
<dbReference type="Pfam" id="PF06580">
    <property type="entry name" value="His_kinase"/>
    <property type="match status" value="1"/>
</dbReference>
<evidence type="ECO:0000256" key="11">
    <source>
        <dbReference type="ARBA" id="ARBA00023136"/>
    </source>
</evidence>
<dbReference type="GO" id="GO:0005524">
    <property type="term" value="F:ATP binding"/>
    <property type="evidence" value="ECO:0007669"/>
    <property type="project" value="UniProtKB-KW"/>
</dbReference>
<keyword evidence="10" id="KW-0902">Two-component regulatory system</keyword>
<comment type="subcellular location">
    <subcellularLocation>
        <location evidence="1">Cell membrane</location>
        <topology evidence="1">Multi-pass membrane protein</topology>
    </subcellularLocation>
</comment>
<keyword evidence="9 12" id="KW-1133">Transmembrane helix</keyword>
<dbReference type="EMBL" id="VULZ01000015">
    <property type="protein sequence ID" value="MSS15785.1"/>
    <property type="molecule type" value="Genomic_DNA"/>
</dbReference>
<organism evidence="15 16">
    <name type="scientific">Porcincola intestinalis</name>
    <dbReference type="NCBI Taxonomy" id="2606632"/>
    <lineage>
        <taxon>Bacteria</taxon>
        <taxon>Bacillati</taxon>
        <taxon>Bacillota</taxon>
        <taxon>Clostridia</taxon>
        <taxon>Lachnospirales</taxon>
        <taxon>Lachnospiraceae</taxon>
        <taxon>Porcincola</taxon>
    </lineage>
</organism>
<dbReference type="GO" id="GO:0000155">
    <property type="term" value="F:phosphorelay sensor kinase activity"/>
    <property type="evidence" value="ECO:0007669"/>
    <property type="project" value="InterPro"/>
</dbReference>
<dbReference type="InterPro" id="IPR010559">
    <property type="entry name" value="Sig_transdc_His_kin_internal"/>
</dbReference>
<keyword evidence="2" id="KW-1003">Cell membrane</keyword>
<keyword evidence="8" id="KW-0067">ATP-binding</keyword>
<comment type="caution">
    <text evidence="15">The sequence shown here is derived from an EMBL/GenBank/DDBJ whole genome shotgun (WGS) entry which is preliminary data.</text>
</comment>
<keyword evidence="16" id="KW-1185">Reference proteome</keyword>
<evidence type="ECO:0000313" key="15">
    <source>
        <dbReference type="EMBL" id="MSS15785.1"/>
    </source>
</evidence>
<evidence type="ECO:0000259" key="13">
    <source>
        <dbReference type="Pfam" id="PF02518"/>
    </source>
</evidence>
<evidence type="ECO:0000256" key="7">
    <source>
        <dbReference type="ARBA" id="ARBA00022777"/>
    </source>
</evidence>
<evidence type="ECO:0000313" key="16">
    <source>
        <dbReference type="Proteomes" id="UP000481852"/>
    </source>
</evidence>
<dbReference type="Proteomes" id="UP000481852">
    <property type="component" value="Unassembled WGS sequence"/>
</dbReference>
<evidence type="ECO:0000256" key="12">
    <source>
        <dbReference type="SAM" id="Phobius"/>
    </source>
</evidence>